<name>A0A7X2S3U5_9BACI</name>
<protein>
    <recommendedName>
        <fullName evidence="3">Flagellar protein FlbD</fullName>
    </recommendedName>
</protein>
<gene>
    <name evidence="1" type="ORF">GKZ89_04955</name>
</gene>
<dbReference type="OrthoDB" id="9799862at2"/>
<evidence type="ECO:0000313" key="1">
    <source>
        <dbReference type="EMBL" id="MTH52750.1"/>
    </source>
</evidence>
<dbReference type="PANTHER" id="PTHR39185:SF1">
    <property type="entry name" value="SWARMING MOTILITY PROTEIN SWRD"/>
    <property type="match status" value="1"/>
</dbReference>
<dbReference type="AlphaFoldDB" id="A0A7X2S3U5"/>
<dbReference type="Proteomes" id="UP000434639">
    <property type="component" value="Unassembled WGS sequence"/>
</dbReference>
<dbReference type="PANTHER" id="PTHR39185">
    <property type="entry name" value="SWARMING MOTILITY PROTEIN SWRD"/>
    <property type="match status" value="1"/>
</dbReference>
<dbReference type="EMBL" id="WMIB01000002">
    <property type="protein sequence ID" value="MTH52750.1"/>
    <property type="molecule type" value="Genomic_DNA"/>
</dbReference>
<evidence type="ECO:0008006" key="3">
    <source>
        <dbReference type="Google" id="ProtNLM"/>
    </source>
</evidence>
<keyword evidence="2" id="KW-1185">Reference proteome</keyword>
<evidence type="ECO:0000313" key="2">
    <source>
        <dbReference type="Proteomes" id="UP000434639"/>
    </source>
</evidence>
<accession>A0A7X2S3U5</accession>
<dbReference type="InterPro" id="IPR009384">
    <property type="entry name" value="SwrD-like"/>
</dbReference>
<comment type="caution">
    <text evidence="1">The sequence shown here is derived from an EMBL/GenBank/DDBJ whole genome shotgun (WGS) entry which is preliminary data.</text>
</comment>
<dbReference type="Pfam" id="PF06289">
    <property type="entry name" value="FlbD"/>
    <property type="match status" value="1"/>
</dbReference>
<proteinExistence type="predicted"/>
<sequence length="73" mass="8427">MIKVTRLNGQTFYLNALQIELVESFPDTAITLSNGRKYIVSEKETDVISQMKEFYREIGLLAISNKVKEQENE</sequence>
<reference evidence="1 2" key="1">
    <citation type="journal article" date="2017" name="Int. J. Syst. Evol. Microbiol.">
        <title>Bacillus mangrovi sp. nov., isolated from a sediment sample from a mangrove forest.</title>
        <authorList>
            <person name="Gupta V."/>
            <person name="Singh P.K."/>
            <person name="Korpole S."/>
            <person name="Tanuku N.R.S."/>
            <person name="Pinnaka A.K."/>
        </authorList>
    </citation>
    <scope>NUCLEOTIDE SEQUENCE [LARGE SCALE GENOMIC DNA]</scope>
    <source>
        <strain evidence="1 2">KCTC 33872</strain>
    </source>
</reference>
<dbReference type="RefSeq" id="WP_155111283.1">
    <property type="nucleotide sequence ID" value="NZ_WMIB01000002.1"/>
</dbReference>
<organism evidence="1 2">
    <name type="scientific">Metabacillus mangrovi</name>
    <dbReference type="NCBI Taxonomy" id="1491830"/>
    <lineage>
        <taxon>Bacteria</taxon>
        <taxon>Bacillati</taxon>
        <taxon>Bacillota</taxon>
        <taxon>Bacilli</taxon>
        <taxon>Bacillales</taxon>
        <taxon>Bacillaceae</taxon>
        <taxon>Metabacillus</taxon>
    </lineage>
</organism>